<evidence type="ECO:0000313" key="3">
    <source>
        <dbReference type="Proteomes" id="UP000707352"/>
    </source>
</evidence>
<sequence length="86" mass="9226">MTKLLPVVALLLMGTGSAVAKECRMPDLPPGVRVQVPPECKDVVKTKSTQGERTDYVKANQGFIDVGNGTAVKVGGRVRVDYGVRR</sequence>
<keyword evidence="3" id="KW-1185">Reference proteome</keyword>
<accession>A0ABX0VEY5</accession>
<name>A0ABX0VEY5_9HYPH</name>
<evidence type="ECO:0008006" key="4">
    <source>
        <dbReference type="Google" id="ProtNLM"/>
    </source>
</evidence>
<proteinExistence type="predicted"/>
<dbReference type="EMBL" id="JAATJS010000004">
    <property type="protein sequence ID" value="NIX77734.1"/>
    <property type="molecule type" value="Genomic_DNA"/>
</dbReference>
<comment type="caution">
    <text evidence="2">The sequence shown here is derived from an EMBL/GenBank/DDBJ whole genome shotgun (WGS) entry which is preliminary data.</text>
</comment>
<feature type="signal peptide" evidence="1">
    <location>
        <begin position="1"/>
        <end position="20"/>
    </location>
</feature>
<dbReference type="RefSeq" id="WP_167673622.1">
    <property type="nucleotide sequence ID" value="NZ_JAATJS010000004.1"/>
</dbReference>
<organism evidence="2 3">
    <name type="scientific">Microvirga terricola</name>
    <dbReference type="NCBI Taxonomy" id="2719797"/>
    <lineage>
        <taxon>Bacteria</taxon>
        <taxon>Pseudomonadati</taxon>
        <taxon>Pseudomonadota</taxon>
        <taxon>Alphaproteobacteria</taxon>
        <taxon>Hyphomicrobiales</taxon>
        <taxon>Methylobacteriaceae</taxon>
        <taxon>Microvirga</taxon>
    </lineage>
</organism>
<reference evidence="2 3" key="1">
    <citation type="submission" date="2020-03" db="EMBL/GenBank/DDBJ databases">
        <title>The genome sequence of Microvirga sp. c23x22.</title>
        <authorList>
            <person name="Zhang X."/>
        </authorList>
    </citation>
    <scope>NUCLEOTIDE SEQUENCE [LARGE SCALE GENOMIC DNA]</scope>
    <source>
        <strain evidence="3">c23x22</strain>
    </source>
</reference>
<evidence type="ECO:0000256" key="1">
    <source>
        <dbReference type="SAM" id="SignalP"/>
    </source>
</evidence>
<evidence type="ECO:0000313" key="2">
    <source>
        <dbReference type="EMBL" id="NIX77734.1"/>
    </source>
</evidence>
<protein>
    <recommendedName>
        <fullName evidence="4">DUF2845 domain-containing protein</fullName>
    </recommendedName>
</protein>
<gene>
    <name evidence="2" type="ORF">HB375_14105</name>
</gene>
<dbReference type="Proteomes" id="UP000707352">
    <property type="component" value="Unassembled WGS sequence"/>
</dbReference>
<keyword evidence="1" id="KW-0732">Signal</keyword>
<feature type="chain" id="PRO_5046284990" description="DUF2845 domain-containing protein" evidence="1">
    <location>
        <begin position="21"/>
        <end position="86"/>
    </location>
</feature>